<dbReference type="Proteomes" id="UP000032568">
    <property type="component" value="Chromosome pTact"/>
</dbReference>
<keyword evidence="2" id="KW-1185">Reference proteome</keyword>
<protein>
    <recommendedName>
        <fullName evidence="3">EF-hand domain-containing protein</fullName>
    </recommendedName>
</protein>
<dbReference type="AlphaFoldDB" id="A0AAF0C6F8"/>
<reference evidence="1 2" key="2">
    <citation type="journal article" date="2022" name="Mar. Drugs">
        <title>Bioassay-Guided Fractionation Leads to the Detection of Cholic Acid Generated by the Rare Thalassomonas sp.</title>
        <authorList>
            <person name="Pheiffer F."/>
            <person name="Schneider Y.K."/>
            <person name="Hansen E.H."/>
            <person name="Andersen J.H."/>
            <person name="Isaksson J."/>
            <person name="Busche T."/>
            <person name="R C."/>
            <person name="Kalinowski J."/>
            <person name="Zyl L.V."/>
            <person name="Trindade M."/>
        </authorList>
    </citation>
    <scope>NUCLEOTIDE SEQUENCE [LARGE SCALE GENOMIC DNA]</scope>
    <source>
        <strain evidence="1 2">A5K-106</strain>
    </source>
</reference>
<gene>
    <name evidence="1" type="ORF">SG35_031180</name>
</gene>
<proteinExistence type="predicted"/>
<dbReference type="PROSITE" id="PS00018">
    <property type="entry name" value="EF_HAND_1"/>
    <property type="match status" value="1"/>
</dbReference>
<evidence type="ECO:0000313" key="1">
    <source>
        <dbReference type="EMBL" id="WDE02221.1"/>
    </source>
</evidence>
<dbReference type="RefSeq" id="WP_044831069.1">
    <property type="nucleotide sequence ID" value="NZ_CP059736.1"/>
</dbReference>
<dbReference type="EMBL" id="CP059736">
    <property type="protein sequence ID" value="WDE02221.1"/>
    <property type="molecule type" value="Genomic_DNA"/>
</dbReference>
<dbReference type="KEGG" id="tact:SG35_031180"/>
<reference evidence="1 2" key="1">
    <citation type="journal article" date="2015" name="Genome Announc.">
        <title>Draft Genome Sequences of Marine Isolates of Thalassomonas viridans and Thalassomonas actiniarum.</title>
        <authorList>
            <person name="Olonade I."/>
            <person name="van Zyl L.J."/>
            <person name="Trindade M."/>
        </authorList>
    </citation>
    <scope>NUCLEOTIDE SEQUENCE [LARGE SCALE GENOMIC DNA]</scope>
    <source>
        <strain evidence="1 2">A5K-106</strain>
    </source>
</reference>
<evidence type="ECO:0008006" key="3">
    <source>
        <dbReference type="Google" id="ProtNLM"/>
    </source>
</evidence>
<name>A0AAF0C6F8_9GAMM</name>
<dbReference type="InterPro" id="IPR018247">
    <property type="entry name" value="EF_Hand_1_Ca_BS"/>
</dbReference>
<organism evidence="1 2">
    <name type="scientific">Thalassomonas actiniarum</name>
    <dbReference type="NCBI Taxonomy" id="485447"/>
    <lineage>
        <taxon>Bacteria</taxon>
        <taxon>Pseudomonadati</taxon>
        <taxon>Pseudomonadota</taxon>
        <taxon>Gammaproteobacteria</taxon>
        <taxon>Alteromonadales</taxon>
        <taxon>Colwelliaceae</taxon>
        <taxon>Thalassomonas</taxon>
    </lineage>
</organism>
<sequence length="625" mass="71551">MPFITDKLFTNLDSKNIETEGEVEKATSYGVFNDLTDLKLLTSADLHRDLTGYDQNGTTTYTLEEYLTKTWQSTLSEFDGLTSDQRSEWEHNDQYEFEIATRRSNITSWDYDNQDYLRDAYHDLTKNGGAEITTKIKNNNNYGVDDIDSAKALLARAGINTEAEADQLIDNIIKIYDENGLTLADEKSHIFEVNKQVASDKAVKEDNAESIYYGEFFKNKQAKLVGYNDTDISVAVNISLDYDEILRAAFSFSNGSNGTNVPSKAQMGDSIFEYLYKKYNGDIGSGKIREDFTPASAQDPYRNLYRNLIPEAFNNSTALAAEADAKSMTGLDLIQLEYNYNVSHPDNQLHLSQDLWEGGVAPYKLLLAGTQQWQTTFANYPRTIPLTTIDTKTWNDFTTWVRAVDPNREYFKEDIRPIYTDGDYTLEAREFDAIDQHLSAYRASVQSMIDEINEHYLMKDRFMQSHRQYSTVKEKQYRDAADELSDMNKMLEEARKWQEWIGKFEREDKKGVHLSSSDNIAEFGKFYAWIVSSDVASPAENNHTAYIDWKKDYDSDGDQTLSDDELTTLYTDITNYQVSLENRGTMVSVDANQLLTRHNEAMEFLSSVLSRIMTSLKNVLRNMPG</sequence>
<accession>A0AAF0C6F8</accession>
<evidence type="ECO:0000313" key="2">
    <source>
        <dbReference type="Proteomes" id="UP000032568"/>
    </source>
</evidence>